<dbReference type="AlphaFoldDB" id="A0AAU7EHJ7"/>
<dbReference type="SUPFAM" id="SSF53756">
    <property type="entry name" value="UDP-Glycosyltransferase/glycogen phosphorylase"/>
    <property type="match status" value="1"/>
</dbReference>
<organism evidence="1 2">
    <name type="scientific">Mariniflexile litorale</name>
    <dbReference type="NCBI Taxonomy" id="3045158"/>
    <lineage>
        <taxon>Bacteria</taxon>
        <taxon>Pseudomonadati</taxon>
        <taxon>Bacteroidota</taxon>
        <taxon>Flavobacteriia</taxon>
        <taxon>Flavobacteriales</taxon>
        <taxon>Flavobacteriaceae</taxon>
        <taxon>Mariniflexile</taxon>
    </lineage>
</organism>
<dbReference type="KEGG" id="mlil:QLS71_002640"/>
<reference evidence="1" key="1">
    <citation type="submission" date="2024-04" db="EMBL/GenBank/DDBJ databases">
        <title>Mariniflexile litorale, isolated from the shallow sediments of the Sea of Japan.</title>
        <authorList>
            <person name="Romanenko L."/>
            <person name="Isaeva M."/>
        </authorList>
    </citation>
    <scope>NUCLEOTIDE SEQUENCE [LARGE SCALE GENOMIC DNA]</scope>
    <source>
        <strain evidence="1">KMM 9835</strain>
    </source>
</reference>
<protein>
    <submittedName>
        <fullName evidence="1">DUF354 domain-containing protein</fullName>
    </submittedName>
</protein>
<accession>A0AAU7EHJ7</accession>
<sequence>MNYKILIDIKHPAQLNLFKGLALELKNKGWTVLICYLDRGKLPAIIKREYIDFELISVGSSQGTKWSIFWDGNVKRASKFIHLIQKHKFNICIAASSAPLALACKLTKTPIIQFYDDPERKRINKINAFLSDRLFFPEIVEKNRKIDTFNCLKEWSYLSPKRFSPNVKALHNYGLKPYGYVFVREVSNKSFNYFNQEDAIICCFSEQISKKLPIILSLEDKNIQTKFPRNWIPLVEPVDDIHSLMYYSKLVISSGDSMAREGAMLGVPSIYTGIREMKANKILINQGVLKHLPGDTAVPRINYIIEASNDLELQLKFRENLVNEWDDMVDFMEQKIIEFKK</sequence>
<dbReference type="EMBL" id="CP155618">
    <property type="protein sequence ID" value="XBL14921.1"/>
    <property type="molecule type" value="Genomic_DNA"/>
</dbReference>
<proteinExistence type="predicted"/>
<name>A0AAU7EHJ7_9FLAO</name>
<dbReference type="Proteomes" id="UP001224325">
    <property type="component" value="Chromosome"/>
</dbReference>
<dbReference type="PANTHER" id="PTHR39662:SF1">
    <property type="entry name" value="DUF354 DOMAIN-CONTAINING PROTEIN"/>
    <property type="match status" value="1"/>
</dbReference>
<evidence type="ECO:0000313" key="1">
    <source>
        <dbReference type="EMBL" id="XBL14921.1"/>
    </source>
</evidence>
<dbReference type="RefSeq" id="WP_308990366.1">
    <property type="nucleotide sequence ID" value="NZ_CP155618.1"/>
</dbReference>
<dbReference type="PANTHER" id="PTHR39662">
    <property type="entry name" value="DUF354 DOMAIN-CONTAINING PROTEIN-RELATED"/>
    <property type="match status" value="1"/>
</dbReference>
<gene>
    <name evidence="1" type="ORF">QLS71_002640</name>
</gene>
<keyword evidence="2" id="KW-1185">Reference proteome</keyword>
<dbReference type="Pfam" id="PF04007">
    <property type="entry name" value="DUF354"/>
    <property type="match status" value="1"/>
</dbReference>
<evidence type="ECO:0000313" key="2">
    <source>
        <dbReference type="Proteomes" id="UP001224325"/>
    </source>
</evidence>
<dbReference type="InterPro" id="IPR007152">
    <property type="entry name" value="DUF354"/>
</dbReference>